<evidence type="ECO:0000256" key="1">
    <source>
        <dbReference type="SAM" id="Phobius"/>
    </source>
</evidence>
<dbReference type="Gene3D" id="1.20.120.30">
    <property type="entry name" value="Aspartate receptor, ligand-binding domain"/>
    <property type="match status" value="2"/>
</dbReference>
<feature type="domain" description="Chemoreceptor zinc-binding" evidence="2">
    <location>
        <begin position="60"/>
        <end position="130"/>
    </location>
</feature>
<dbReference type="InterPro" id="IPR025991">
    <property type="entry name" value="Chemoreceptor_zinc-bind_dom"/>
</dbReference>
<name>A0A1V1P7D3_9BACT</name>
<evidence type="ECO:0000313" key="3">
    <source>
        <dbReference type="EMBL" id="ETR70802.1"/>
    </source>
</evidence>
<sequence length="373" mass="43151">MMSSLKISQKIALGFGFILLLVIGVGIFSYIEIDLIDSELNGVINKNKLISKLTLEQANHLRWANDLSEALNNEHTVQINVETDPTHCHFGQWYYSDKRSQAEKLVPELKQIFDQMEDGHTKIHQSAIKIKKHYKLADPLLPGIITEKINDHLKWADTIRMTIIDKNDELNVEVNPLKCALGIWMKSDQAQKAYQRGDNDFKRVWDELITCHDKLHRSAIEIKKYLAFNKLAIAEKEKIESSEEWILISKIFFKTLEEVMENVIDPAKARAESANDISMLSKMASIDMHMNEAIIQPFLNLRILITKNDISLVEFKKNYSELQDNLLQWNQMIKGDKILETAAKKYIMSLEKLIMSQQNISMPIKIEIRQCNR</sequence>
<keyword evidence="1" id="KW-1133">Transmembrane helix</keyword>
<feature type="transmembrane region" description="Helical" evidence="1">
    <location>
        <begin position="12"/>
        <end position="31"/>
    </location>
</feature>
<comment type="caution">
    <text evidence="3">The sequence shown here is derived from an EMBL/GenBank/DDBJ whole genome shotgun (WGS) entry which is preliminary data.</text>
</comment>
<feature type="domain" description="Chemoreceptor zinc-binding" evidence="2">
    <location>
        <begin position="152"/>
        <end position="222"/>
    </location>
</feature>
<dbReference type="Pfam" id="PF13682">
    <property type="entry name" value="CZB"/>
    <property type="match status" value="2"/>
</dbReference>
<protein>
    <recommendedName>
        <fullName evidence="2">Chemoreceptor zinc-binding domain-containing protein</fullName>
    </recommendedName>
</protein>
<proteinExistence type="predicted"/>
<accession>A0A1V1P7D3</accession>
<keyword evidence="1" id="KW-0812">Transmembrane</keyword>
<keyword evidence="1" id="KW-0472">Membrane</keyword>
<evidence type="ECO:0000313" key="4">
    <source>
        <dbReference type="Proteomes" id="UP000189670"/>
    </source>
</evidence>
<organism evidence="3 4">
    <name type="scientific">Candidatus Magnetoglobus multicellularis str. Araruama</name>
    <dbReference type="NCBI Taxonomy" id="890399"/>
    <lineage>
        <taxon>Bacteria</taxon>
        <taxon>Pseudomonadati</taxon>
        <taxon>Thermodesulfobacteriota</taxon>
        <taxon>Desulfobacteria</taxon>
        <taxon>Desulfobacterales</taxon>
        <taxon>Desulfobacteraceae</taxon>
        <taxon>Candidatus Magnetoglobus</taxon>
    </lineage>
</organism>
<evidence type="ECO:0000259" key="2">
    <source>
        <dbReference type="Pfam" id="PF13682"/>
    </source>
</evidence>
<dbReference type="EMBL" id="ATBP01000368">
    <property type="protein sequence ID" value="ETR70802.1"/>
    <property type="molecule type" value="Genomic_DNA"/>
</dbReference>
<reference evidence="4" key="1">
    <citation type="submission" date="2012-11" db="EMBL/GenBank/DDBJ databases">
        <authorList>
            <person name="Lucero-Rivera Y.E."/>
            <person name="Tovar-Ramirez D."/>
        </authorList>
    </citation>
    <scope>NUCLEOTIDE SEQUENCE [LARGE SCALE GENOMIC DNA]</scope>
    <source>
        <strain evidence="4">Araruama</strain>
    </source>
</reference>
<gene>
    <name evidence="3" type="ORF">OMM_02977</name>
</gene>
<dbReference type="AlphaFoldDB" id="A0A1V1P7D3"/>
<dbReference type="Proteomes" id="UP000189670">
    <property type="component" value="Unassembled WGS sequence"/>
</dbReference>